<dbReference type="GO" id="GO:0140664">
    <property type="term" value="F:ATP-dependent DNA damage sensor activity"/>
    <property type="evidence" value="ECO:0007669"/>
    <property type="project" value="InterPro"/>
</dbReference>
<evidence type="ECO:0000256" key="4">
    <source>
        <dbReference type="ARBA" id="ARBA00022763"/>
    </source>
</evidence>
<accession>M0IJ75</accession>
<evidence type="ECO:0000256" key="9">
    <source>
        <dbReference type="HAMAP-Rule" id="MF_00350"/>
    </source>
</evidence>
<dbReference type="PANTHER" id="PTHR22942:SF47">
    <property type="entry name" value="DNA REPAIR AND RECOMBINATION PROTEIN RADB"/>
    <property type="match status" value="1"/>
</dbReference>
<dbReference type="InterPro" id="IPR020588">
    <property type="entry name" value="RecA_ATP-bd"/>
</dbReference>
<keyword evidence="12" id="KW-1185">Reference proteome</keyword>
<dbReference type="InterPro" id="IPR013632">
    <property type="entry name" value="Rad51_C"/>
</dbReference>
<dbReference type="STRING" id="662479.C440_03538"/>
<feature type="domain" description="RecA family profile 1" evidence="10">
    <location>
        <begin position="29"/>
        <end position="192"/>
    </location>
</feature>
<dbReference type="GO" id="GO:0005524">
    <property type="term" value="F:ATP binding"/>
    <property type="evidence" value="ECO:0007669"/>
    <property type="project" value="UniProtKB-UniRule"/>
</dbReference>
<dbReference type="GO" id="GO:0006310">
    <property type="term" value="P:DNA recombination"/>
    <property type="evidence" value="ECO:0007669"/>
    <property type="project" value="UniProtKB-UniRule"/>
</dbReference>
<protein>
    <recommendedName>
        <fullName evidence="2 9">DNA repair and recombination protein RadB</fullName>
    </recommendedName>
</protein>
<reference evidence="11 12" key="1">
    <citation type="journal article" date="2014" name="PLoS Genet.">
        <title>Phylogenetically driven sequencing of extremely halophilic archaea reveals strategies for static and dynamic osmo-response.</title>
        <authorList>
            <person name="Becker E.A."/>
            <person name="Seitzer P.M."/>
            <person name="Tritt A."/>
            <person name="Larsen D."/>
            <person name="Krusor M."/>
            <person name="Yao A.I."/>
            <person name="Wu D."/>
            <person name="Madern D."/>
            <person name="Eisen J.A."/>
            <person name="Darling A.E."/>
            <person name="Facciotti M.T."/>
        </authorList>
    </citation>
    <scope>NUCLEOTIDE SEQUENCE [LARGE SCALE GENOMIC DNA]</scope>
    <source>
        <strain evidence="11 12">ATCC BAA-1512</strain>
    </source>
</reference>
<dbReference type="InterPro" id="IPR003593">
    <property type="entry name" value="AAA+_ATPase"/>
</dbReference>
<keyword evidence="4 9" id="KW-0227">DNA damage</keyword>
<comment type="caution">
    <text evidence="11">The sequence shown here is derived from an EMBL/GenBank/DDBJ whole genome shotgun (WGS) entry which is preliminary data.</text>
</comment>
<evidence type="ECO:0000256" key="3">
    <source>
        <dbReference type="ARBA" id="ARBA00022741"/>
    </source>
</evidence>
<evidence type="ECO:0000256" key="1">
    <source>
        <dbReference type="ARBA" id="ARBA00006876"/>
    </source>
</evidence>
<keyword evidence="6 9" id="KW-0238">DNA-binding</keyword>
<sequence>MNKESCVDDSVAGGTTEVFFGRWCSPSDVTESVSTGCSTLDDLLEGGFERGTVTQVYGPSAAGKTNIALSAAVRVAADSGTVVYIDTEGLSVDRFQQLAEAVAPEDVESVTSRLMISEAYDFEDQEQAVRDAAEFAENADLIVLDSATGFYRLERTADGDGGEALRRVARQVTHLLSLARKHDLAVVLTNQVYSDPESDRTRALGGHTLEHWTGTVLRVDRFRGGNRRATLEKHRAKPAGETATFKITDRGLTDTEI</sequence>
<comment type="similarity">
    <text evidence="1 9">Belongs to the eukaryotic RecA-like protein family. RadB subfamily.</text>
</comment>
<dbReference type="AlphaFoldDB" id="M0IJ75"/>
<dbReference type="GO" id="GO:0003684">
    <property type="term" value="F:damaged DNA binding"/>
    <property type="evidence" value="ECO:0007669"/>
    <property type="project" value="UniProtKB-UniRule"/>
</dbReference>
<dbReference type="InterPro" id="IPR027417">
    <property type="entry name" value="P-loop_NTPase"/>
</dbReference>
<evidence type="ECO:0000256" key="8">
    <source>
        <dbReference type="ARBA" id="ARBA00024641"/>
    </source>
</evidence>
<keyword evidence="3 9" id="KW-0547">Nucleotide-binding</keyword>
<name>M0IJ75_9EURY</name>
<dbReference type="Proteomes" id="UP000011550">
    <property type="component" value="Unassembled WGS sequence"/>
</dbReference>
<keyword evidence="5 9" id="KW-0067">ATP-binding</keyword>
<dbReference type="PATRIC" id="fig|662479.7.peg.727"/>
<gene>
    <name evidence="9 11" type="primary">radB</name>
    <name evidence="11" type="ORF">C440_03538</name>
</gene>
<dbReference type="PANTHER" id="PTHR22942">
    <property type="entry name" value="RECA/RAD51/RADA DNA STRAND-PAIRING FAMILY MEMBER"/>
    <property type="match status" value="1"/>
</dbReference>
<organism evidence="11 12">
    <name type="scientific">Haloferax mucosum ATCC BAA-1512</name>
    <dbReference type="NCBI Taxonomy" id="662479"/>
    <lineage>
        <taxon>Archaea</taxon>
        <taxon>Methanobacteriati</taxon>
        <taxon>Methanobacteriota</taxon>
        <taxon>Stenosarchaea group</taxon>
        <taxon>Halobacteria</taxon>
        <taxon>Halobacteriales</taxon>
        <taxon>Haloferacaceae</taxon>
        <taxon>Haloferax</taxon>
    </lineage>
</organism>
<evidence type="ECO:0000256" key="5">
    <source>
        <dbReference type="ARBA" id="ARBA00022840"/>
    </source>
</evidence>
<proteinExistence type="inferred from homology"/>
<evidence type="ECO:0000259" key="10">
    <source>
        <dbReference type="PROSITE" id="PS50162"/>
    </source>
</evidence>
<dbReference type="EMBL" id="AOLN01000006">
    <property type="protein sequence ID" value="ELZ96815.1"/>
    <property type="molecule type" value="Genomic_DNA"/>
</dbReference>
<dbReference type="NCBIfam" id="TIGR02237">
    <property type="entry name" value="recomb_radB"/>
    <property type="match status" value="1"/>
</dbReference>
<comment type="function">
    <text evidence="8 9">Involved in DNA repair and in homologous recombination. May regulate the cleavage reactions of the branch-structured DNA. Has a very weak ATPase activity that is not stimulated by DNA. Binds DNA but does not promote DNA strands exchange.</text>
</comment>
<dbReference type="NCBIfam" id="NF006861">
    <property type="entry name" value="PRK09361.1-1"/>
    <property type="match status" value="1"/>
</dbReference>
<dbReference type="SUPFAM" id="SSF52540">
    <property type="entry name" value="P-loop containing nucleoside triphosphate hydrolases"/>
    <property type="match status" value="1"/>
</dbReference>
<dbReference type="Pfam" id="PF08423">
    <property type="entry name" value="Rad51"/>
    <property type="match status" value="1"/>
</dbReference>
<evidence type="ECO:0000313" key="12">
    <source>
        <dbReference type="Proteomes" id="UP000011550"/>
    </source>
</evidence>
<evidence type="ECO:0000256" key="7">
    <source>
        <dbReference type="ARBA" id="ARBA00023172"/>
    </source>
</evidence>
<dbReference type="InterPro" id="IPR011939">
    <property type="entry name" value="DNA_repair_and_recomb_RadB"/>
</dbReference>
<keyword evidence="7 9" id="KW-0233">DNA recombination</keyword>
<dbReference type="GO" id="GO:0006281">
    <property type="term" value="P:DNA repair"/>
    <property type="evidence" value="ECO:0007669"/>
    <property type="project" value="UniProtKB-UniRule"/>
</dbReference>
<dbReference type="Gene3D" id="3.40.50.300">
    <property type="entry name" value="P-loop containing nucleotide triphosphate hydrolases"/>
    <property type="match status" value="1"/>
</dbReference>
<dbReference type="PIRSF" id="PIRSF003336">
    <property type="entry name" value="RadB"/>
    <property type="match status" value="1"/>
</dbReference>
<dbReference type="HAMAP" id="MF_00350">
    <property type="entry name" value="RadB"/>
    <property type="match status" value="1"/>
</dbReference>
<dbReference type="PROSITE" id="PS50162">
    <property type="entry name" value="RECA_2"/>
    <property type="match status" value="1"/>
</dbReference>
<evidence type="ECO:0000256" key="6">
    <source>
        <dbReference type="ARBA" id="ARBA00023125"/>
    </source>
</evidence>
<evidence type="ECO:0000313" key="11">
    <source>
        <dbReference type="EMBL" id="ELZ96815.1"/>
    </source>
</evidence>
<dbReference type="SMART" id="SM00382">
    <property type="entry name" value="AAA"/>
    <property type="match status" value="1"/>
</dbReference>
<evidence type="ECO:0000256" key="2">
    <source>
        <dbReference type="ARBA" id="ARBA00018143"/>
    </source>
</evidence>